<evidence type="ECO:0000256" key="7">
    <source>
        <dbReference type="PIRSR" id="PIRSR000460-1"/>
    </source>
</evidence>
<evidence type="ECO:0000256" key="4">
    <source>
        <dbReference type="ARBA" id="ARBA00022679"/>
    </source>
</evidence>
<dbReference type="PROSITE" id="PS00102">
    <property type="entry name" value="PHOSPHORYLASE"/>
    <property type="match status" value="1"/>
</dbReference>
<comment type="function">
    <text evidence="8">Allosteric enzyme that catalyzes the rate-limiting step in glycogen catabolism, the phosphorolytic cleavage of glycogen to produce glucose-1-phosphate, and plays a central role in maintaining cellular and organismal glucose homeostasis.</text>
</comment>
<dbReference type="GO" id="GO:0008184">
    <property type="term" value="F:glycogen phosphorylase activity"/>
    <property type="evidence" value="ECO:0007669"/>
    <property type="project" value="InterPro"/>
</dbReference>
<dbReference type="CDD" id="cd04300">
    <property type="entry name" value="GT35_Glycogen_Phosphorylase"/>
    <property type="match status" value="1"/>
</dbReference>
<keyword evidence="4 8" id="KW-0808">Transferase</keyword>
<dbReference type="Gene3D" id="3.40.50.2000">
    <property type="entry name" value="Glycogen Phosphorylase B"/>
    <property type="match status" value="2"/>
</dbReference>
<proteinExistence type="inferred from homology"/>
<dbReference type="NCBIfam" id="TIGR02093">
    <property type="entry name" value="P_ylase"/>
    <property type="match status" value="1"/>
</dbReference>
<gene>
    <name evidence="9" type="ORF">KIPB_004703</name>
</gene>
<name>A0A9K3CVI3_9EUKA</name>
<comment type="similarity">
    <text evidence="2 8">Belongs to the glycogen phosphorylase family.</text>
</comment>
<evidence type="ECO:0000256" key="5">
    <source>
        <dbReference type="ARBA" id="ARBA00022898"/>
    </source>
</evidence>
<evidence type="ECO:0000256" key="6">
    <source>
        <dbReference type="ARBA" id="ARBA00023277"/>
    </source>
</evidence>
<comment type="cofactor">
    <cofactor evidence="1 8">
        <name>pyridoxal 5'-phosphate</name>
        <dbReference type="ChEBI" id="CHEBI:597326"/>
    </cofactor>
</comment>
<dbReference type="AlphaFoldDB" id="A0A9K3CVI3"/>
<keyword evidence="10" id="KW-1185">Reference proteome</keyword>
<accession>A0A9K3CVI3</accession>
<dbReference type="EMBL" id="BDIP01001029">
    <property type="protein sequence ID" value="GIQ83391.1"/>
    <property type="molecule type" value="Genomic_DNA"/>
</dbReference>
<sequence length="767" mass="86796">MTNCLYNLEVEDPYHNVLRELGFEMETIQGEESDAGLGNGGLGRLAACFMDSLACLDMPAYGYGLRYQYGMFRQTIEDGYQKENPDYWLTHGTPFPQVERLDITFPVRFYGHTVAHPVEGTNKSRWGWEGGSTVQAVAYDCLCPGHHTNHVVPIRLWAARPSTEFDLSVHNSGNFLRSVAEKADSENITFVLYPNDSTEEGRLLRLKQEYFFVSASLQDILRRAERIECPFSKLGEKYAVQLNDTHPALGVPELMRLLLDVHGFEWEEAWEVVGSVFSYTNHTVLPEALEKWPLSILVHLLPRHTEIILEINRRFLAVVEAKWPGDIERLQRMSLVQEGSQKMVRMANLAIVASHKVNGVAALHSQIIKDTIFKDFYELWPTKFINVTNGVTPRRWISQCNRPLGEWITETLQSMKVIKEEHEWLQDMSLLKNLLKLESDADTLDAVLDIKRQGKERLCDYIEEHCGVTVSPDMLISTQVKRIHEYKRQLLCLLGLVHQYMALKEMSPEERKEKAVPRCHLFAGKAAPGYARAKVIIKMMNCIADVLNNDPETSDYLKLVFVPNYCVSNAEIIFPGTDVSEQISTAGHEASGTGNMKASMNGAIIIGTLDGANVEIREEIGEENMVIFGAEKHEVLAVRDTYNNGSSTQLSESFAAVLDAVDGGMFGHADLFAKITGELRSGRDFYLLAHDFDGYIQAWEEMFNRFDDQDAWARSMLHSIARMGKFNSDRSIQDYARDVWGIKPQGHEVKARKAALRSAKPVSLFGQ</sequence>
<comment type="catalytic activity">
    <reaction evidence="8">
        <text>[(1-&gt;4)-alpha-D-glucosyl](n) + phosphate = [(1-&gt;4)-alpha-D-glucosyl](n-1) + alpha-D-glucose 1-phosphate</text>
        <dbReference type="Rhea" id="RHEA:41732"/>
        <dbReference type="Rhea" id="RHEA-COMP:9584"/>
        <dbReference type="Rhea" id="RHEA-COMP:9586"/>
        <dbReference type="ChEBI" id="CHEBI:15444"/>
        <dbReference type="ChEBI" id="CHEBI:43474"/>
        <dbReference type="ChEBI" id="CHEBI:58601"/>
        <dbReference type="EC" id="2.4.1.1"/>
    </reaction>
</comment>
<evidence type="ECO:0000256" key="3">
    <source>
        <dbReference type="ARBA" id="ARBA00022676"/>
    </source>
</evidence>
<dbReference type="PANTHER" id="PTHR11468">
    <property type="entry name" value="GLYCOGEN PHOSPHORYLASE"/>
    <property type="match status" value="1"/>
</dbReference>
<keyword evidence="3 8" id="KW-0328">Glycosyltransferase</keyword>
<evidence type="ECO:0000313" key="10">
    <source>
        <dbReference type="Proteomes" id="UP000265618"/>
    </source>
</evidence>
<dbReference type="PANTHER" id="PTHR11468:SF3">
    <property type="entry name" value="GLYCOGEN PHOSPHORYLASE, LIVER FORM"/>
    <property type="match status" value="1"/>
</dbReference>
<keyword evidence="6 8" id="KW-0119">Carbohydrate metabolism</keyword>
<dbReference type="GO" id="GO:0005980">
    <property type="term" value="P:glycogen catabolic process"/>
    <property type="evidence" value="ECO:0007669"/>
    <property type="project" value="TreeGrafter"/>
</dbReference>
<organism evidence="9 10">
    <name type="scientific">Kipferlia bialata</name>
    <dbReference type="NCBI Taxonomy" id="797122"/>
    <lineage>
        <taxon>Eukaryota</taxon>
        <taxon>Metamonada</taxon>
        <taxon>Carpediemonas-like organisms</taxon>
        <taxon>Kipferlia</taxon>
    </lineage>
</organism>
<dbReference type="InterPro" id="IPR011833">
    <property type="entry name" value="Glycg_phsphrylas"/>
</dbReference>
<dbReference type="GO" id="GO:0030170">
    <property type="term" value="F:pyridoxal phosphate binding"/>
    <property type="evidence" value="ECO:0007669"/>
    <property type="project" value="InterPro"/>
</dbReference>
<dbReference type="InterPro" id="IPR035090">
    <property type="entry name" value="Pyridoxal_P_attach_site"/>
</dbReference>
<dbReference type="InterPro" id="IPR000811">
    <property type="entry name" value="Glyco_trans_35"/>
</dbReference>
<comment type="caution">
    <text evidence="9">The sequence shown here is derived from an EMBL/GenBank/DDBJ whole genome shotgun (WGS) entry which is preliminary data.</text>
</comment>
<dbReference type="OrthoDB" id="9215500at2759"/>
<protein>
    <recommendedName>
        <fullName evidence="8">Alpha-1,4 glucan phosphorylase</fullName>
        <ecNumber evidence="8">2.4.1.1</ecNumber>
    </recommendedName>
</protein>
<feature type="modified residue" description="N6-(pyridoxal phosphate)lysine" evidence="7">
    <location>
        <position position="597"/>
    </location>
</feature>
<dbReference type="Pfam" id="PF00343">
    <property type="entry name" value="Phosphorylase"/>
    <property type="match status" value="1"/>
</dbReference>
<evidence type="ECO:0000256" key="1">
    <source>
        <dbReference type="ARBA" id="ARBA00001933"/>
    </source>
</evidence>
<dbReference type="FunFam" id="3.40.50.2000:FF:000149">
    <property type="entry name" value="Glycogen phosphorylase, muscle form"/>
    <property type="match status" value="1"/>
</dbReference>
<dbReference type="GO" id="GO:0005737">
    <property type="term" value="C:cytoplasm"/>
    <property type="evidence" value="ECO:0007669"/>
    <property type="project" value="TreeGrafter"/>
</dbReference>
<dbReference type="Proteomes" id="UP000265618">
    <property type="component" value="Unassembled WGS sequence"/>
</dbReference>
<reference evidence="9 10" key="1">
    <citation type="journal article" date="2018" name="PLoS ONE">
        <title>The draft genome of Kipferlia bialata reveals reductive genome evolution in fornicate parasites.</title>
        <authorList>
            <person name="Tanifuji G."/>
            <person name="Takabayashi S."/>
            <person name="Kume K."/>
            <person name="Takagi M."/>
            <person name="Nakayama T."/>
            <person name="Kamikawa R."/>
            <person name="Inagaki Y."/>
            <person name="Hashimoto T."/>
        </authorList>
    </citation>
    <scope>NUCLEOTIDE SEQUENCE [LARGE SCALE GENOMIC DNA]</scope>
    <source>
        <strain evidence="9">NY0173</strain>
    </source>
</reference>
<evidence type="ECO:0000256" key="8">
    <source>
        <dbReference type="RuleBase" id="RU000587"/>
    </source>
</evidence>
<evidence type="ECO:0000256" key="2">
    <source>
        <dbReference type="ARBA" id="ARBA00006047"/>
    </source>
</evidence>
<keyword evidence="5 7" id="KW-0663">Pyridoxal phosphate</keyword>
<dbReference type="EC" id="2.4.1.1" evidence="8"/>
<dbReference type="SUPFAM" id="SSF53756">
    <property type="entry name" value="UDP-Glycosyltransferase/glycogen phosphorylase"/>
    <property type="match status" value="1"/>
</dbReference>
<dbReference type="PIRSF" id="PIRSF000460">
    <property type="entry name" value="Pprylas_GlgP"/>
    <property type="match status" value="1"/>
</dbReference>
<evidence type="ECO:0000313" key="9">
    <source>
        <dbReference type="EMBL" id="GIQ83391.1"/>
    </source>
</evidence>